<evidence type="ECO:0000256" key="4">
    <source>
        <dbReference type="RuleBase" id="RU003682"/>
    </source>
</evidence>
<dbReference type="Gene3D" id="2.60.120.330">
    <property type="entry name" value="B-lactam Antibiotic, Isopenicillin N Synthase, Chain"/>
    <property type="match status" value="1"/>
</dbReference>
<dbReference type="InterPro" id="IPR027443">
    <property type="entry name" value="IPNS-like_sf"/>
</dbReference>
<gene>
    <name evidence="6" type="ORF">ACH5RR_032617</name>
</gene>
<evidence type="ECO:0000256" key="3">
    <source>
        <dbReference type="ARBA" id="ARBA00023004"/>
    </source>
</evidence>
<dbReference type="FunFam" id="2.60.120.330:FF:000018">
    <property type="entry name" value="2-oxoglutarate (2OG) and Fe(II)-dependent oxygenase superfamily protein"/>
    <property type="match status" value="1"/>
</dbReference>
<dbReference type="AlphaFoldDB" id="A0ABD2YMS9"/>
<evidence type="ECO:0000313" key="6">
    <source>
        <dbReference type="EMBL" id="KAL3507235.1"/>
    </source>
</evidence>
<evidence type="ECO:0000259" key="5">
    <source>
        <dbReference type="PROSITE" id="PS51471"/>
    </source>
</evidence>
<proteinExistence type="inferred from homology"/>
<evidence type="ECO:0000256" key="2">
    <source>
        <dbReference type="ARBA" id="ARBA00022723"/>
    </source>
</evidence>
<dbReference type="Proteomes" id="UP001630127">
    <property type="component" value="Unassembled WGS sequence"/>
</dbReference>
<feature type="domain" description="Fe2OG dioxygenase" evidence="5">
    <location>
        <begin position="207"/>
        <end position="307"/>
    </location>
</feature>
<dbReference type="InterPro" id="IPR050295">
    <property type="entry name" value="Plant_2OG-oxidoreductases"/>
</dbReference>
<dbReference type="InterPro" id="IPR026992">
    <property type="entry name" value="DIOX_N"/>
</dbReference>
<dbReference type="Pfam" id="PF14226">
    <property type="entry name" value="DIOX_N"/>
    <property type="match status" value="1"/>
</dbReference>
<evidence type="ECO:0000256" key="1">
    <source>
        <dbReference type="ARBA" id="ARBA00008056"/>
    </source>
</evidence>
<dbReference type="SUPFAM" id="SSF51197">
    <property type="entry name" value="Clavaminate synthase-like"/>
    <property type="match status" value="1"/>
</dbReference>
<evidence type="ECO:0000313" key="7">
    <source>
        <dbReference type="Proteomes" id="UP001630127"/>
    </source>
</evidence>
<keyword evidence="3 4" id="KW-0408">Iron</keyword>
<reference evidence="6 7" key="1">
    <citation type="submission" date="2024-11" db="EMBL/GenBank/DDBJ databases">
        <title>A near-complete genome assembly of Cinchona calisaya.</title>
        <authorList>
            <person name="Lian D.C."/>
            <person name="Zhao X.W."/>
            <person name="Wei L."/>
        </authorList>
    </citation>
    <scope>NUCLEOTIDE SEQUENCE [LARGE SCALE GENOMIC DNA]</scope>
    <source>
        <tissue evidence="6">Nenye</tissue>
    </source>
</reference>
<comment type="similarity">
    <text evidence="1 4">Belongs to the iron/ascorbate-dependent oxidoreductase family.</text>
</comment>
<keyword evidence="7" id="KW-1185">Reference proteome</keyword>
<accession>A0ABD2YMS9</accession>
<dbReference type="InterPro" id="IPR005123">
    <property type="entry name" value="Oxoglu/Fe-dep_dioxygenase_dom"/>
</dbReference>
<dbReference type="EMBL" id="JBJUIK010000013">
    <property type="protein sequence ID" value="KAL3507235.1"/>
    <property type="molecule type" value="Genomic_DNA"/>
</dbReference>
<dbReference type="PROSITE" id="PS51471">
    <property type="entry name" value="FE2OG_OXY"/>
    <property type="match status" value="1"/>
</dbReference>
<dbReference type="PANTHER" id="PTHR47991">
    <property type="entry name" value="OXOGLUTARATE/IRON-DEPENDENT DIOXYGENASE"/>
    <property type="match status" value="1"/>
</dbReference>
<name>A0ABD2YMS9_9GENT</name>
<dbReference type="GO" id="GO:0046872">
    <property type="term" value="F:metal ion binding"/>
    <property type="evidence" value="ECO:0007669"/>
    <property type="project" value="UniProtKB-KW"/>
</dbReference>
<dbReference type="GO" id="GO:0009805">
    <property type="term" value="P:coumarin biosynthetic process"/>
    <property type="evidence" value="ECO:0007669"/>
    <property type="project" value="UniProtKB-ARBA"/>
</dbReference>
<keyword evidence="2 4" id="KW-0479">Metal-binding</keyword>
<sequence>MAPTATALKSEELALSVEELSIEGNNPPKNYVVKDSESINSSRLPLLEVPTIDIGLLCSSSSSFQVEEELKKLRSALSSFGYIQAVNHGMSTSFLDEVLEVTRRFFKLPLEEKKKYSREENEIDGYGNDIVYTHNQTLDWNDRLYLHLLPESIRKFEKWPQVPDNFRKIFLEFTEKLKIVNEVIVKAMAKSLKLEENCFLDQFGKNPIALTRLNFYPPCPWPDRILAAKPHGDASGTTYLLQDKEVEGLQVLKDEQWYRVPLTPDAMVFNVGDQLEIMTNGIFKSPVHRVATNKERERMTLALFFSPELTSEIKPAIGLIDDKNPRLYNNIIDYGRNYFEQLQNGNKPIDALKVRRH</sequence>
<dbReference type="GO" id="GO:0002238">
    <property type="term" value="P:response to molecule of fungal origin"/>
    <property type="evidence" value="ECO:0007669"/>
    <property type="project" value="UniProtKB-ARBA"/>
</dbReference>
<organism evidence="6 7">
    <name type="scientific">Cinchona calisaya</name>
    <dbReference type="NCBI Taxonomy" id="153742"/>
    <lineage>
        <taxon>Eukaryota</taxon>
        <taxon>Viridiplantae</taxon>
        <taxon>Streptophyta</taxon>
        <taxon>Embryophyta</taxon>
        <taxon>Tracheophyta</taxon>
        <taxon>Spermatophyta</taxon>
        <taxon>Magnoliopsida</taxon>
        <taxon>eudicotyledons</taxon>
        <taxon>Gunneridae</taxon>
        <taxon>Pentapetalae</taxon>
        <taxon>asterids</taxon>
        <taxon>lamiids</taxon>
        <taxon>Gentianales</taxon>
        <taxon>Rubiaceae</taxon>
        <taxon>Cinchonoideae</taxon>
        <taxon>Cinchoneae</taxon>
        <taxon>Cinchona</taxon>
    </lineage>
</organism>
<dbReference type="GO" id="GO:0016706">
    <property type="term" value="F:2-oxoglutarate-dependent dioxygenase activity"/>
    <property type="evidence" value="ECO:0007669"/>
    <property type="project" value="UniProtKB-ARBA"/>
</dbReference>
<dbReference type="Pfam" id="PF03171">
    <property type="entry name" value="2OG-FeII_Oxy"/>
    <property type="match status" value="1"/>
</dbReference>
<comment type="caution">
    <text evidence="6">The sequence shown here is derived from an EMBL/GenBank/DDBJ whole genome shotgun (WGS) entry which is preliminary data.</text>
</comment>
<protein>
    <recommendedName>
        <fullName evidence="5">Fe2OG dioxygenase domain-containing protein</fullName>
    </recommendedName>
</protein>
<dbReference type="InterPro" id="IPR044861">
    <property type="entry name" value="IPNS-like_FE2OG_OXY"/>
</dbReference>
<keyword evidence="4" id="KW-0560">Oxidoreductase</keyword>